<dbReference type="Proteomes" id="UP000249451">
    <property type="component" value="Unassembled WGS sequence"/>
</dbReference>
<evidence type="ECO:0000256" key="2">
    <source>
        <dbReference type="ARBA" id="ARBA00009142"/>
    </source>
</evidence>
<dbReference type="Pfam" id="PF01925">
    <property type="entry name" value="TauE"/>
    <property type="match status" value="1"/>
</dbReference>
<comment type="caution">
    <text evidence="8">The sequence shown here is derived from an EMBL/GenBank/DDBJ whole genome shotgun (WGS) entry which is preliminary data.</text>
</comment>
<evidence type="ECO:0000256" key="3">
    <source>
        <dbReference type="ARBA" id="ARBA00022692"/>
    </source>
</evidence>
<feature type="transmembrane region" description="Helical" evidence="6">
    <location>
        <begin position="21"/>
        <end position="54"/>
    </location>
</feature>
<keyword evidence="5 6" id="KW-0472">Membrane</keyword>
<comment type="similarity">
    <text evidence="2 6">Belongs to the 4-toluene sulfonate uptake permease (TSUP) (TC 2.A.102) family.</text>
</comment>
<dbReference type="InterPro" id="IPR051598">
    <property type="entry name" value="TSUP/Inactive_protease-like"/>
</dbReference>
<evidence type="ECO:0000313" key="8">
    <source>
        <dbReference type="EMBL" id="PZO97955.1"/>
    </source>
</evidence>
<name>A0A2W5CSF3_9CORY</name>
<accession>A0A2W5CSF3</accession>
<feature type="transmembrane region" description="Helical" evidence="6">
    <location>
        <begin position="213"/>
        <end position="233"/>
    </location>
</feature>
<evidence type="ECO:0000256" key="4">
    <source>
        <dbReference type="ARBA" id="ARBA00022989"/>
    </source>
</evidence>
<dbReference type="EMBL" id="QFNY01000342">
    <property type="protein sequence ID" value="PZO97955.1"/>
    <property type="molecule type" value="Genomic_DNA"/>
</dbReference>
<evidence type="ECO:0000256" key="5">
    <source>
        <dbReference type="ARBA" id="ARBA00023136"/>
    </source>
</evidence>
<evidence type="ECO:0000256" key="6">
    <source>
        <dbReference type="RuleBase" id="RU363041"/>
    </source>
</evidence>
<comment type="subcellular location">
    <subcellularLocation>
        <location evidence="6">Cell membrane</location>
        <topology evidence="6">Multi-pass membrane protein</topology>
    </subcellularLocation>
    <subcellularLocation>
        <location evidence="1">Membrane</location>
        <topology evidence="1">Multi-pass membrane protein</topology>
    </subcellularLocation>
</comment>
<evidence type="ECO:0000256" key="7">
    <source>
        <dbReference type="SAM" id="MobiDB-lite"/>
    </source>
</evidence>
<protein>
    <recommendedName>
        <fullName evidence="6">Probable membrane transporter protein</fullName>
    </recommendedName>
</protein>
<organism evidence="8 9">
    <name type="scientific">Corynebacterium urealyticum</name>
    <dbReference type="NCBI Taxonomy" id="43771"/>
    <lineage>
        <taxon>Bacteria</taxon>
        <taxon>Bacillati</taxon>
        <taxon>Actinomycetota</taxon>
        <taxon>Actinomycetes</taxon>
        <taxon>Mycobacteriales</taxon>
        <taxon>Corynebacteriaceae</taxon>
        <taxon>Corynebacterium</taxon>
    </lineage>
</organism>
<dbReference type="InterPro" id="IPR002781">
    <property type="entry name" value="TM_pro_TauE-like"/>
</dbReference>
<keyword evidence="4 6" id="KW-1133">Transmembrane helix</keyword>
<sequence length="303" mass="30843">MDGTRVKRTFGTTLKPGSERLSAALITAHVLAILVGITIGLFGGGGAILMVPILSYIAGWPTQESITGSLFIVGLTSLFSTFLHARPTKEQRERGHKKGNVRWGTGVVFGGLAMLGAFAGGQLTALLPGIVVMTIFAIVMIASGIGMVRGRKPSAPAPPSRTKGKSTPSSAGTAATLPLSRAQKVKIVLAALGIGVISGLVGAGGGFLVVPALALLVGFTMPAAVGTSLLVVAMQSASGFFSHILHVDVDWQALGSLTGLAMAGTILGTLLGAHIPAAKLKRAFGVFVLLMAAVVLAQEYLLA</sequence>
<feature type="transmembrane region" description="Helical" evidence="6">
    <location>
        <begin position="103"/>
        <end position="120"/>
    </location>
</feature>
<feature type="transmembrane region" description="Helical" evidence="6">
    <location>
        <begin position="187"/>
        <end position="207"/>
    </location>
</feature>
<dbReference type="AlphaFoldDB" id="A0A2W5CSF3"/>
<dbReference type="PANTHER" id="PTHR43701:SF2">
    <property type="entry name" value="MEMBRANE TRANSPORTER PROTEIN YJNA-RELATED"/>
    <property type="match status" value="1"/>
</dbReference>
<evidence type="ECO:0000313" key="9">
    <source>
        <dbReference type="Proteomes" id="UP000249451"/>
    </source>
</evidence>
<dbReference type="GO" id="GO:0005886">
    <property type="term" value="C:plasma membrane"/>
    <property type="evidence" value="ECO:0007669"/>
    <property type="project" value="UniProtKB-SubCell"/>
</dbReference>
<dbReference type="PANTHER" id="PTHR43701">
    <property type="entry name" value="MEMBRANE TRANSPORTER PROTEIN MJ0441-RELATED"/>
    <property type="match status" value="1"/>
</dbReference>
<feature type="transmembrane region" description="Helical" evidence="6">
    <location>
        <begin position="66"/>
        <end position="83"/>
    </location>
</feature>
<reference evidence="8 9" key="1">
    <citation type="submission" date="2017-11" db="EMBL/GenBank/DDBJ databases">
        <title>Infants hospitalized years apart are colonized by the same room-sourced microbial strains.</title>
        <authorList>
            <person name="Brooks B."/>
            <person name="Olm M.R."/>
            <person name="Firek B.A."/>
            <person name="Baker R."/>
            <person name="Thomas B.C."/>
            <person name="Morowitz M.J."/>
            <person name="Banfield J.F."/>
        </authorList>
    </citation>
    <scope>NUCLEOTIDE SEQUENCE [LARGE SCALE GENOMIC DNA]</scope>
    <source>
        <strain evidence="8">S2_012_000_R3_87</strain>
    </source>
</reference>
<keyword evidence="3 6" id="KW-0812">Transmembrane</keyword>
<feature type="transmembrane region" description="Helical" evidence="6">
    <location>
        <begin position="126"/>
        <end position="148"/>
    </location>
</feature>
<keyword evidence="6" id="KW-1003">Cell membrane</keyword>
<feature type="region of interest" description="Disordered" evidence="7">
    <location>
        <begin position="150"/>
        <end position="174"/>
    </location>
</feature>
<proteinExistence type="inferred from homology"/>
<gene>
    <name evidence="8" type="ORF">DI609_11870</name>
</gene>
<evidence type="ECO:0000256" key="1">
    <source>
        <dbReference type="ARBA" id="ARBA00004141"/>
    </source>
</evidence>
<feature type="transmembrane region" description="Helical" evidence="6">
    <location>
        <begin position="283"/>
        <end position="302"/>
    </location>
</feature>
<feature type="transmembrane region" description="Helical" evidence="6">
    <location>
        <begin position="254"/>
        <end position="277"/>
    </location>
</feature>